<dbReference type="AlphaFoldDB" id="A0A1B7KYN9"/>
<keyword evidence="1" id="KW-1133">Transmembrane helix</keyword>
<evidence type="ECO:0000256" key="1">
    <source>
        <dbReference type="SAM" id="Phobius"/>
    </source>
</evidence>
<keyword evidence="3" id="KW-1185">Reference proteome</keyword>
<dbReference type="RefSeq" id="WP_064601191.1">
    <property type="nucleotide sequence ID" value="NZ_CP134782.1"/>
</dbReference>
<evidence type="ECO:0000313" key="2">
    <source>
        <dbReference type="EMBL" id="OAT75147.1"/>
    </source>
</evidence>
<dbReference type="Pfam" id="PF07254">
    <property type="entry name" value="Cpta_toxin"/>
    <property type="match status" value="1"/>
</dbReference>
<dbReference type="Proteomes" id="UP000078225">
    <property type="component" value="Unassembled WGS sequence"/>
</dbReference>
<sequence length="135" mass="15862">MVLWHSDLRVSWQTQWLSLLLHGLVAAAVLFLPWPLAWTPVWLLLVSLVVFDCVRSQRRINASHGELQLLTENRVKWQEAEWALAGQPWMLKYGILLRLRRISGGRKHHLWLAADSMDQKAWRDLRRLLNQHGDT</sequence>
<organism evidence="2 3">
    <name type="scientific">Mangrovibacter phragmitis</name>
    <dbReference type="NCBI Taxonomy" id="1691903"/>
    <lineage>
        <taxon>Bacteria</taxon>
        <taxon>Pseudomonadati</taxon>
        <taxon>Pseudomonadota</taxon>
        <taxon>Gammaproteobacteria</taxon>
        <taxon>Enterobacterales</taxon>
        <taxon>Enterobacteriaceae</taxon>
        <taxon>Mangrovibacter</taxon>
    </lineage>
</organism>
<dbReference type="PIRSF" id="PIRSF020653">
    <property type="entry name" value="UCP020653"/>
    <property type="match status" value="1"/>
</dbReference>
<evidence type="ECO:0008006" key="4">
    <source>
        <dbReference type="Google" id="ProtNLM"/>
    </source>
</evidence>
<dbReference type="OrthoDB" id="7060796at2"/>
<name>A0A1B7KYN9_9ENTR</name>
<dbReference type="STRING" id="1691903.A9B99_16665"/>
<dbReference type="EMBL" id="LYRP01000049">
    <property type="protein sequence ID" value="OAT75147.1"/>
    <property type="molecule type" value="Genomic_DNA"/>
</dbReference>
<keyword evidence="1" id="KW-0812">Transmembrane</keyword>
<dbReference type="InterPro" id="IPR009883">
    <property type="entry name" value="YgfX"/>
</dbReference>
<reference evidence="3" key="1">
    <citation type="submission" date="2016-05" db="EMBL/GenBank/DDBJ databases">
        <authorList>
            <person name="Behera P."/>
            <person name="Vaishampayan P."/>
            <person name="Singh N."/>
            <person name="Raina V."/>
            <person name="Suar M."/>
            <person name="Pattnaik A."/>
            <person name="Rastogi G."/>
        </authorList>
    </citation>
    <scope>NUCLEOTIDE SEQUENCE [LARGE SCALE GENOMIC DNA]</scope>
    <source>
        <strain evidence="3">MP23</strain>
    </source>
</reference>
<evidence type="ECO:0000313" key="3">
    <source>
        <dbReference type="Proteomes" id="UP000078225"/>
    </source>
</evidence>
<keyword evidence="1" id="KW-0472">Membrane</keyword>
<feature type="transmembrane region" description="Helical" evidence="1">
    <location>
        <begin position="20"/>
        <end position="51"/>
    </location>
</feature>
<gene>
    <name evidence="2" type="ORF">A9B99_16665</name>
</gene>
<protein>
    <recommendedName>
        <fullName evidence="4">Toxin CptA</fullName>
    </recommendedName>
</protein>
<proteinExistence type="predicted"/>
<accession>A0A1B7KYN9</accession>
<comment type="caution">
    <text evidence="2">The sequence shown here is derived from an EMBL/GenBank/DDBJ whole genome shotgun (WGS) entry which is preliminary data.</text>
</comment>